<dbReference type="KEGG" id="gsn:YC6258_02681"/>
<dbReference type="RefSeq" id="WP_044617201.1">
    <property type="nucleotide sequence ID" value="NZ_CP007142.1"/>
</dbReference>
<sequence>MYRLFFNLAGRKPVAVGKTRYIYEHPDNPDWLIKVHRSMIPHQNIGIFKTWYARMEDRFVYMTGYLRELAVYLDSRYGAPDGIIKHIAPIGGLVDTDLGIGLVVSAVRDRSGKLAPTLGQLINNGQIDEQRYQKLMLFLDIILTSKLVLGDLNLENVVLEQLEDGTEEFVLIDGLGERTFIPIQIFSKRIRHKRKLKFVQRVMDRLKAAKVIPLEQQPGF</sequence>
<dbReference type="AlphaFoldDB" id="A0A0C5VWB4"/>
<gene>
    <name evidence="1" type="ORF">YC6258_02681</name>
</gene>
<dbReference type="InterPro" id="IPR019647">
    <property type="entry name" value="PhoP_reg_network_YrbL"/>
</dbReference>
<evidence type="ECO:0008006" key="3">
    <source>
        <dbReference type="Google" id="ProtNLM"/>
    </source>
</evidence>
<dbReference type="STRING" id="1445510.YC6258_02681"/>
<reference evidence="1 2" key="1">
    <citation type="submission" date="2014-01" db="EMBL/GenBank/DDBJ databases">
        <title>Full genme sequencing of cellulolytic bacterium Gynuella sunshinyii YC6258T gen. nov., sp. nov.</title>
        <authorList>
            <person name="Khan H."/>
            <person name="Chung E.J."/>
            <person name="Chung Y.R."/>
        </authorList>
    </citation>
    <scope>NUCLEOTIDE SEQUENCE [LARGE SCALE GENOMIC DNA]</scope>
    <source>
        <strain evidence="1 2">YC6258</strain>
    </source>
</reference>
<protein>
    <recommendedName>
        <fullName evidence="3">PhoP regulatory network protein YrbL</fullName>
    </recommendedName>
</protein>
<keyword evidence="2" id="KW-1185">Reference proteome</keyword>
<dbReference type="Proteomes" id="UP000032266">
    <property type="component" value="Chromosome"/>
</dbReference>
<proteinExistence type="predicted"/>
<name>A0A0C5VWB4_9GAMM</name>
<evidence type="ECO:0000313" key="2">
    <source>
        <dbReference type="Proteomes" id="UP000032266"/>
    </source>
</evidence>
<accession>A0A0C5VWB4</accession>
<dbReference type="EMBL" id="CP007142">
    <property type="protein sequence ID" value="AJQ94719.1"/>
    <property type="molecule type" value="Genomic_DNA"/>
</dbReference>
<dbReference type="Pfam" id="PF10707">
    <property type="entry name" value="YrbL-PhoP_reg"/>
    <property type="match status" value="1"/>
</dbReference>
<dbReference type="OrthoDB" id="595236at2"/>
<organism evidence="1 2">
    <name type="scientific">Gynuella sunshinyii YC6258</name>
    <dbReference type="NCBI Taxonomy" id="1445510"/>
    <lineage>
        <taxon>Bacteria</taxon>
        <taxon>Pseudomonadati</taxon>
        <taxon>Pseudomonadota</taxon>
        <taxon>Gammaproteobacteria</taxon>
        <taxon>Oceanospirillales</taxon>
        <taxon>Saccharospirillaceae</taxon>
        <taxon>Gynuella</taxon>
    </lineage>
</organism>
<evidence type="ECO:0000313" key="1">
    <source>
        <dbReference type="EMBL" id="AJQ94719.1"/>
    </source>
</evidence>
<dbReference type="HOGENOM" id="CLU_076352_2_0_6"/>